<keyword evidence="1" id="KW-0378">Hydrolase</keyword>
<organism evidence="1">
    <name type="scientific">Kitasatospora camelliae</name>
    <dbReference type="NCBI Taxonomy" id="3156397"/>
    <lineage>
        <taxon>Bacteria</taxon>
        <taxon>Bacillati</taxon>
        <taxon>Actinomycetota</taxon>
        <taxon>Actinomycetes</taxon>
        <taxon>Kitasatosporales</taxon>
        <taxon>Streptomycetaceae</taxon>
        <taxon>Kitasatospora</taxon>
    </lineage>
</organism>
<name>A0AAU8K6P6_9ACTN</name>
<dbReference type="InterPro" id="IPR012337">
    <property type="entry name" value="RNaseH-like_sf"/>
</dbReference>
<dbReference type="GO" id="GO:0004519">
    <property type="term" value="F:endonuclease activity"/>
    <property type="evidence" value="ECO:0007669"/>
    <property type="project" value="UniProtKB-KW"/>
</dbReference>
<sequence>MNTTPRILGLDLSLTATGVCMPDGTTLTITTKTKDGDRRLVQIADTMARIAAEGADLAVIEDLPKHAMSAGITGMVHGIARAALVRAGIPYALVSPATLKSYATDNGAAGKADMSAAARRAAGVVFADDNQCDAWWLQQAGLDWLGHPRFVVPAHQRARLAKAKWPTLCLGVAA</sequence>
<dbReference type="Gene3D" id="3.30.420.10">
    <property type="entry name" value="Ribonuclease H-like superfamily/Ribonuclease H"/>
    <property type="match status" value="1"/>
</dbReference>
<accession>A0AAU8K6P6</accession>
<dbReference type="AlphaFoldDB" id="A0AAU8K6P6"/>
<protein>
    <submittedName>
        <fullName evidence="1">Holliday junction endonuclease</fullName>
    </submittedName>
</protein>
<keyword evidence="1" id="KW-0540">Nuclease</keyword>
<gene>
    <name evidence="1" type="ORF">ABWK59_30850</name>
</gene>
<dbReference type="SUPFAM" id="SSF53098">
    <property type="entry name" value="Ribonuclease H-like"/>
    <property type="match status" value="1"/>
</dbReference>
<reference evidence="1" key="1">
    <citation type="submission" date="2024-06" db="EMBL/GenBank/DDBJ databases">
        <title>The genome sequences of Kitasatospora sp. strain HUAS MG31.</title>
        <authorList>
            <person name="Mo P."/>
        </authorList>
    </citation>
    <scope>NUCLEOTIDE SEQUENCE</scope>
    <source>
        <strain evidence="1">HUAS MG31</strain>
    </source>
</reference>
<dbReference type="InterPro" id="IPR036397">
    <property type="entry name" value="RNaseH_sf"/>
</dbReference>
<dbReference type="KEGG" id="kcm:ABWK59_30850"/>
<dbReference type="EMBL" id="CP159872">
    <property type="protein sequence ID" value="XCM83009.1"/>
    <property type="molecule type" value="Genomic_DNA"/>
</dbReference>
<dbReference type="GO" id="GO:0003676">
    <property type="term" value="F:nucleic acid binding"/>
    <property type="evidence" value="ECO:0007669"/>
    <property type="project" value="InterPro"/>
</dbReference>
<keyword evidence="1" id="KW-0255">Endonuclease</keyword>
<evidence type="ECO:0000313" key="1">
    <source>
        <dbReference type="EMBL" id="XCM83009.1"/>
    </source>
</evidence>
<dbReference type="RefSeq" id="WP_354643944.1">
    <property type="nucleotide sequence ID" value="NZ_CP159872.1"/>
</dbReference>
<proteinExistence type="predicted"/>